<gene>
    <name evidence="2" type="ORF">SCHCODRAFT_56417</name>
</gene>
<dbReference type="PRINTS" id="PR00633">
    <property type="entry name" value="RCCNDNSATION"/>
</dbReference>
<dbReference type="Pfam" id="PF00415">
    <property type="entry name" value="RCC1"/>
    <property type="match status" value="3"/>
</dbReference>
<dbReference type="PROSITE" id="PS50012">
    <property type="entry name" value="RCC1_3"/>
    <property type="match status" value="3"/>
</dbReference>
<sequence>MAASDRRLLAAGSNARGQLGICSTDDSHSFVPASFSGHPESCIPSSPISISGGANHTLALLEGTSGSPELWGAGDGSCGHLGPNIKPNTTVFQRIRLRGLKKRRCRLMQAAWETSYAVFSADGQPDVLISMGGDDFGDLGVGKGKNLKTIPRTGYHIVKLDHLLEDVDGNTLRVDWLTAGPHHVVLRLSANHRRASHRKAIVVGWGACRHGQLGDVASEGSKTPTFIDTPRVIFHDNPNDPIEQCAAGHHHTVMLRRSGAVLAFGSDRKGQLAGIHGRTGVKAIGCTWHGTYIVEQDNTVRGTGSNIHGQLGMGHATSERVECAAAALPPTDTHRLFDLACGSEHIIARLETSGGTEAWGWGWNEHGNLGTGSLDDVDVPKRIWPKEGDTASEVRGIWAGLATSWIAI</sequence>
<protein>
    <submittedName>
        <fullName evidence="2">Uncharacterized protein</fullName>
    </submittedName>
</protein>
<dbReference type="Proteomes" id="UP000007431">
    <property type="component" value="Unassembled WGS sequence"/>
</dbReference>
<dbReference type="eggNOG" id="KOG1426">
    <property type="taxonomic scope" value="Eukaryota"/>
</dbReference>
<dbReference type="STRING" id="578458.D8Q848"/>
<dbReference type="HOGENOM" id="CLU_035268_0_0_1"/>
<proteinExistence type="predicted"/>
<feature type="repeat" description="RCC1" evidence="1">
    <location>
        <begin position="200"/>
        <end position="258"/>
    </location>
</feature>
<reference evidence="2 3" key="1">
    <citation type="journal article" date="2010" name="Nat. Biotechnol.">
        <title>Genome sequence of the model mushroom Schizophyllum commune.</title>
        <authorList>
            <person name="Ohm R.A."/>
            <person name="de Jong J.F."/>
            <person name="Lugones L.G."/>
            <person name="Aerts A."/>
            <person name="Kothe E."/>
            <person name="Stajich J.E."/>
            <person name="de Vries R.P."/>
            <person name="Record E."/>
            <person name="Levasseur A."/>
            <person name="Baker S.E."/>
            <person name="Bartholomew K.A."/>
            <person name="Coutinho P.M."/>
            <person name="Erdmann S."/>
            <person name="Fowler T.J."/>
            <person name="Gathman A.C."/>
            <person name="Lombard V."/>
            <person name="Henrissat B."/>
            <person name="Knabe N."/>
            <person name="Kuees U."/>
            <person name="Lilly W.W."/>
            <person name="Lindquist E."/>
            <person name="Lucas S."/>
            <person name="Magnuson J.K."/>
            <person name="Piumi F."/>
            <person name="Raudaskoski M."/>
            <person name="Salamov A."/>
            <person name="Schmutz J."/>
            <person name="Schwarze F.W.M.R."/>
            <person name="vanKuyk P.A."/>
            <person name="Horton J.S."/>
            <person name="Grigoriev I.V."/>
            <person name="Woesten H.A.B."/>
        </authorList>
    </citation>
    <scope>NUCLEOTIDE SEQUENCE [LARGE SCALE GENOMIC DNA]</scope>
    <source>
        <strain evidence="3">H4-8 / FGSC 9210</strain>
    </source>
</reference>
<organism evidence="3">
    <name type="scientific">Schizophyllum commune (strain H4-8 / FGSC 9210)</name>
    <name type="common">Split gill fungus</name>
    <dbReference type="NCBI Taxonomy" id="578458"/>
    <lineage>
        <taxon>Eukaryota</taxon>
        <taxon>Fungi</taxon>
        <taxon>Dikarya</taxon>
        <taxon>Basidiomycota</taxon>
        <taxon>Agaricomycotina</taxon>
        <taxon>Agaricomycetes</taxon>
        <taxon>Agaricomycetidae</taxon>
        <taxon>Agaricales</taxon>
        <taxon>Schizophyllaceae</taxon>
        <taxon>Schizophyllum</taxon>
    </lineage>
</organism>
<dbReference type="EMBL" id="GL377307">
    <property type="protein sequence ID" value="EFI96128.1"/>
    <property type="molecule type" value="Genomic_DNA"/>
</dbReference>
<dbReference type="GeneID" id="9586854"/>
<dbReference type="AlphaFoldDB" id="D8Q848"/>
<dbReference type="PANTHER" id="PTHR45982:SF1">
    <property type="entry name" value="REGULATOR OF CHROMOSOME CONDENSATION"/>
    <property type="match status" value="1"/>
</dbReference>
<dbReference type="GO" id="GO:0005085">
    <property type="term" value="F:guanyl-nucleotide exchange factor activity"/>
    <property type="evidence" value="ECO:0007669"/>
    <property type="project" value="TreeGrafter"/>
</dbReference>
<dbReference type="InterPro" id="IPR000408">
    <property type="entry name" value="Reg_chr_condens"/>
</dbReference>
<feature type="repeat" description="RCC1" evidence="1">
    <location>
        <begin position="298"/>
        <end position="352"/>
    </location>
</feature>
<feature type="repeat" description="RCC1" evidence="1">
    <location>
        <begin position="6"/>
        <end position="63"/>
    </location>
</feature>
<dbReference type="GO" id="GO:0005737">
    <property type="term" value="C:cytoplasm"/>
    <property type="evidence" value="ECO:0007669"/>
    <property type="project" value="TreeGrafter"/>
</dbReference>
<dbReference type="OMA" id="GWGNCRK"/>
<dbReference type="PANTHER" id="PTHR45982">
    <property type="entry name" value="REGULATOR OF CHROMOSOME CONDENSATION"/>
    <property type="match status" value="1"/>
</dbReference>
<accession>D8Q848</accession>
<dbReference type="KEGG" id="scm:SCHCO_02312969"/>
<dbReference type="FunCoup" id="D8Q848">
    <property type="interactions" value="29"/>
</dbReference>
<evidence type="ECO:0000313" key="3">
    <source>
        <dbReference type="Proteomes" id="UP000007431"/>
    </source>
</evidence>
<dbReference type="OrthoDB" id="5370059at2759"/>
<dbReference type="Gene3D" id="2.130.10.30">
    <property type="entry name" value="Regulator of chromosome condensation 1/beta-lactamase-inhibitor protein II"/>
    <property type="match status" value="2"/>
</dbReference>
<dbReference type="InParanoid" id="D8Q848"/>
<dbReference type="InterPro" id="IPR051553">
    <property type="entry name" value="Ran_GTPase-activating"/>
</dbReference>
<keyword evidence="3" id="KW-1185">Reference proteome</keyword>
<dbReference type="VEuPathDB" id="FungiDB:SCHCODRAFT_02312969"/>
<evidence type="ECO:0000256" key="1">
    <source>
        <dbReference type="PROSITE-ProRule" id="PRU00235"/>
    </source>
</evidence>
<dbReference type="InterPro" id="IPR009091">
    <property type="entry name" value="RCC1/BLIP-II"/>
</dbReference>
<dbReference type="SUPFAM" id="SSF50985">
    <property type="entry name" value="RCC1/BLIP-II"/>
    <property type="match status" value="1"/>
</dbReference>
<name>D8Q848_SCHCM</name>
<evidence type="ECO:0000313" key="2">
    <source>
        <dbReference type="EMBL" id="EFI96128.1"/>
    </source>
</evidence>